<evidence type="ECO:0000256" key="4">
    <source>
        <dbReference type="ARBA" id="ARBA00023204"/>
    </source>
</evidence>
<protein>
    <recommendedName>
        <fullName evidence="2">DNA-3-methyladenine glycosylase II</fullName>
        <ecNumber evidence="2">3.2.2.21</ecNumber>
    </recommendedName>
</protein>
<dbReference type="GO" id="GO:0032131">
    <property type="term" value="F:alkylated DNA binding"/>
    <property type="evidence" value="ECO:0007669"/>
    <property type="project" value="TreeGrafter"/>
</dbReference>
<dbReference type="Gene3D" id="1.10.340.30">
    <property type="entry name" value="Hypothetical protein, domain 2"/>
    <property type="match status" value="1"/>
</dbReference>
<gene>
    <name evidence="6" type="ORF">GGR03_004774</name>
</gene>
<evidence type="ECO:0000313" key="6">
    <source>
        <dbReference type="EMBL" id="MBB4005672.1"/>
    </source>
</evidence>
<evidence type="ECO:0000256" key="1">
    <source>
        <dbReference type="ARBA" id="ARBA00000086"/>
    </source>
</evidence>
<dbReference type="InterPro" id="IPR051912">
    <property type="entry name" value="Alkylbase_DNA_Glycosylase/TA"/>
</dbReference>
<accession>A0A7W6MS23</accession>
<keyword evidence="6" id="KW-0326">Glycosidase</keyword>
<sequence>MTISTEADIAAGLAALRAADVRLEAVIERAGTVPLRRRQGGLAGLVAIIVGQQVSRASADAILARLAVEIAVDSAPAILAASDEAFRRAGMSRPKQQTLLAVAQAIETGSLDFRRIGAAPAEAAIAELVAVRGIGPWTAECYLLFCGGHPDVFPAGDLALQVAVGHAFGLASRPTARDVSTLAAAWSPHRSVAARLFWSYYAAVTRRDAVPIAGAAA</sequence>
<dbReference type="GO" id="GO:0043916">
    <property type="term" value="F:DNA-7-methylguanine glycosylase activity"/>
    <property type="evidence" value="ECO:0007669"/>
    <property type="project" value="TreeGrafter"/>
</dbReference>
<dbReference type="CDD" id="cd00056">
    <property type="entry name" value="ENDO3c"/>
    <property type="match status" value="1"/>
</dbReference>
<dbReference type="AlphaFoldDB" id="A0A7W6MS23"/>
<dbReference type="GO" id="GO:0008725">
    <property type="term" value="F:DNA-3-methyladenine glycosylase activity"/>
    <property type="evidence" value="ECO:0007669"/>
    <property type="project" value="TreeGrafter"/>
</dbReference>
<dbReference type="EC" id="3.2.2.21" evidence="2"/>
<dbReference type="EMBL" id="JACIEM010000007">
    <property type="protein sequence ID" value="MBB4005672.1"/>
    <property type="molecule type" value="Genomic_DNA"/>
</dbReference>
<dbReference type="Gene3D" id="1.10.1670.40">
    <property type="match status" value="1"/>
</dbReference>
<evidence type="ECO:0000256" key="2">
    <source>
        <dbReference type="ARBA" id="ARBA00012000"/>
    </source>
</evidence>
<dbReference type="PANTHER" id="PTHR43003">
    <property type="entry name" value="DNA-3-METHYLADENINE GLYCOSYLASE"/>
    <property type="match status" value="1"/>
</dbReference>
<dbReference type="SUPFAM" id="SSF48150">
    <property type="entry name" value="DNA-glycosylase"/>
    <property type="match status" value="1"/>
</dbReference>
<keyword evidence="7" id="KW-1185">Reference proteome</keyword>
<keyword evidence="4" id="KW-0234">DNA repair</keyword>
<comment type="catalytic activity">
    <reaction evidence="1">
        <text>Hydrolysis of alkylated DNA, releasing 3-methyladenine, 3-methylguanine, 7-methylguanine and 7-methyladenine.</text>
        <dbReference type="EC" id="3.2.2.21"/>
    </reaction>
</comment>
<organism evidence="6 7">
    <name type="scientific">Aurantimonas endophytica</name>
    <dbReference type="NCBI Taxonomy" id="1522175"/>
    <lineage>
        <taxon>Bacteria</taxon>
        <taxon>Pseudomonadati</taxon>
        <taxon>Pseudomonadota</taxon>
        <taxon>Alphaproteobacteria</taxon>
        <taxon>Hyphomicrobiales</taxon>
        <taxon>Aurantimonadaceae</taxon>
        <taxon>Aurantimonas</taxon>
    </lineage>
</organism>
<evidence type="ECO:0000259" key="5">
    <source>
        <dbReference type="SMART" id="SM00478"/>
    </source>
</evidence>
<dbReference type="GO" id="GO:0032993">
    <property type="term" value="C:protein-DNA complex"/>
    <property type="evidence" value="ECO:0007669"/>
    <property type="project" value="TreeGrafter"/>
</dbReference>
<dbReference type="GO" id="GO:0006285">
    <property type="term" value="P:base-excision repair, AP site formation"/>
    <property type="evidence" value="ECO:0007669"/>
    <property type="project" value="TreeGrafter"/>
</dbReference>
<keyword evidence="3" id="KW-0227">DNA damage</keyword>
<dbReference type="RefSeq" id="WP_183211253.1">
    <property type="nucleotide sequence ID" value="NZ_JAAAMM010000007.1"/>
</dbReference>
<name>A0A7W6MS23_9HYPH</name>
<comment type="caution">
    <text evidence="6">The sequence shown here is derived from an EMBL/GenBank/DDBJ whole genome shotgun (WGS) entry which is preliminary data.</text>
</comment>
<evidence type="ECO:0000313" key="7">
    <source>
        <dbReference type="Proteomes" id="UP000588647"/>
    </source>
</evidence>
<dbReference type="GO" id="GO:0005737">
    <property type="term" value="C:cytoplasm"/>
    <property type="evidence" value="ECO:0007669"/>
    <property type="project" value="TreeGrafter"/>
</dbReference>
<dbReference type="Pfam" id="PF00730">
    <property type="entry name" value="HhH-GPD"/>
    <property type="match status" value="1"/>
</dbReference>
<dbReference type="GO" id="GO:0006307">
    <property type="term" value="P:DNA alkylation repair"/>
    <property type="evidence" value="ECO:0007669"/>
    <property type="project" value="TreeGrafter"/>
</dbReference>
<reference evidence="6 7" key="1">
    <citation type="submission" date="2020-08" db="EMBL/GenBank/DDBJ databases">
        <title>Genomic Encyclopedia of Type Strains, Phase IV (KMG-IV): sequencing the most valuable type-strain genomes for metagenomic binning, comparative biology and taxonomic classification.</title>
        <authorList>
            <person name="Goeker M."/>
        </authorList>
    </citation>
    <scope>NUCLEOTIDE SEQUENCE [LARGE SCALE GENOMIC DNA]</scope>
    <source>
        <strain evidence="6 7">DSM 103570</strain>
    </source>
</reference>
<keyword evidence="6" id="KW-0378">Hydrolase</keyword>
<dbReference type="InterPro" id="IPR003265">
    <property type="entry name" value="HhH-GPD_domain"/>
</dbReference>
<dbReference type="PANTHER" id="PTHR43003:SF13">
    <property type="entry name" value="DNA-3-METHYLADENINE GLYCOSYLASE 2"/>
    <property type="match status" value="1"/>
</dbReference>
<evidence type="ECO:0000256" key="3">
    <source>
        <dbReference type="ARBA" id="ARBA00022763"/>
    </source>
</evidence>
<dbReference type="Proteomes" id="UP000588647">
    <property type="component" value="Unassembled WGS sequence"/>
</dbReference>
<dbReference type="InterPro" id="IPR011257">
    <property type="entry name" value="DNA_glycosylase"/>
</dbReference>
<dbReference type="SMART" id="SM00478">
    <property type="entry name" value="ENDO3c"/>
    <property type="match status" value="1"/>
</dbReference>
<proteinExistence type="predicted"/>
<feature type="domain" description="HhH-GPD" evidence="5">
    <location>
        <begin position="50"/>
        <end position="202"/>
    </location>
</feature>